<dbReference type="PIRSF" id="PIRSF005962">
    <property type="entry name" value="Pept_M20D_amidohydro"/>
    <property type="match status" value="1"/>
</dbReference>
<dbReference type="Gene3D" id="3.40.630.10">
    <property type="entry name" value="Zn peptidases"/>
    <property type="match status" value="1"/>
</dbReference>
<reference evidence="4 5" key="1">
    <citation type="submission" date="2019-07" db="EMBL/GenBank/DDBJ databases">
        <title>Genomic Encyclopedia of Type Strains, Phase I: the one thousand microbial genomes (KMG-I) project.</title>
        <authorList>
            <person name="Kyrpides N."/>
        </authorList>
    </citation>
    <scope>NUCLEOTIDE SEQUENCE [LARGE SCALE GENOMIC DNA]</scope>
    <source>
        <strain evidence="4 5">DSM 13558</strain>
    </source>
</reference>
<evidence type="ECO:0000313" key="4">
    <source>
        <dbReference type="EMBL" id="TWH79050.1"/>
    </source>
</evidence>
<evidence type="ECO:0000256" key="1">
    <source>
        <dbReference type="ARBA" id="ARBA00022801"/>
    </source>
</evidence>
<dbReference type="GO" id="GO:0019877">
    <property type="term" value="P:diaminopimelate biosynthetic process"/>
    <property type="evidence" value="ECO:0007669"/>
    <property type="project" value="UniProtKB-ARBA"/>
</dbReference>
<dbReference type="InterPro" id="IPR002933">
    <property type="entry name" value="Peptidase_M20"/>
</dbReference>
<keyword evidence="1 4" id="KW-0378">Hydrolase</keyword>
<evidence type="ECO:0000259" key="3">
    <source>
        <dbReference type="Pfam" id="PF07687"/>
    </source>
</evidence>
<dbReference type="Gene3D" id="3.30.70.360">
    <property type="match status" value="1"/>
</dbReference>
<feature type="binding site" evidence="2">
    <location>
        <position position="365"/>
    </location>
    <ligand>
        <name>Mn(2+)</name>
        <dbReference type="ChEBI" id="CHEBI:29035"/>
        <label>2</label>
    </ligand>
</feature>
<dbReference type="PANTHER" id="PTHR11014:SF63">
    <property type="entry name" value="METALLOPEPTIDASE, PUTATIVE (AFU_ORTHOLOGUE AFUA_6G09600)-RELATED"/>
    <property type="match status" value="1"/>
</dbReference>
<dbReference type="RefSeq" id="WP_145084308.1">
    <property type="nucleotide sequence ID" value="NZ_VLKH01000007.1"/>
</dbReference>
<protein>
    <submittedName>
        <fullName evidence="4">Amidohydrolase</fullName>
    </submittedName>
</protein>
<dbReference type="Pfam" id="PF01546">
    <property type="entry name" value="Peptidase_M20"/>
    <property type="match status" value="1"/>
</dbReference>
<keyword evidence="2" id="KW-0464">Manganese</keyword>
<organism evidence="4 5">
    <name type="scientific">Sedimentibacter saalensis</name>
    <dbReference type="NCBI Taxonomy" id="130788"/>
    <lineage>
        <taxon>Bacteria</taxon>
        <taxon>Bacillati</taxon>
        <taxon>Bacillota</taxon>
        <taxon>Tissierellia</taxon>
        <taxon>Sedimentibacter</taxon>
    </lineage>
</organism>
<dbReference type="SUPFAM" id="SSF53187">
    <property type="entry name" value="Zn-dependent exopeptidases"/>
    <property type="match status" value="1"/>
</dbReference>
<feature type="binding site" evidence="2">
    <location>
        <position position="165"/>
    </location>
    <ligand>
        <name>Mn(2+)</name>
        <dbReference type="ChEBI" id="CHEBI:29035"/>
        <label>2</label>
    </ligand>
</feature>
<dbReference type="CDD" id="cd03886">
    <property type="entry name" value="M20_Acy1"/>
    <property type="match status" value="1"/>
</dbReference>
<dbReference type="InterPro" id="IPR036264">
    <property type="entry name" value="Bact_exopeptidase_dim_dom"/>
</dbReference>
<dbReference type="OrthoDB" id="9776731at2"/>
<proteinExistence type="predicted"/>
<keyword evidence="5" id="KW-1185">Reference proteome</keyword>
<name>A0A562J7G6_9FIRM</name>
<dbReference type="GO" id="GO:0050118">
    <property type="term" value="F:N-acetyldiaminopimelate deacetylase activity"/>
    <property type="evidence" value="ECO:0007669"/>
    <property type="project" value="UniProtKB-ARBA"/>
</dbReference>
<dbReference type="FunFam" id="3.30.70.360:FF:000001">
    <property type="entry name" value="N-acetyldiaminopimelate deacetylase"/>
    <property type="match status" value="1"/>
</dbReference>
<dbReference type="SUPFAM" id="SSF55031">
    <property type="entry name" value="Bacterial exopeptidase dimerisation domain"/>
    <property type="match status" value="1"/>
</dbReference>
<feature type="binding site" evidence="2">
    <location>
        <position position="139"/>
    </location>
    <ligand>
        <name>Mn(2+)</name>
        <dbReference type="ChEBI" id="CHEBI:29035"/>
        <label>2</label>
    </ligand>
</feature>
<comment type="cofactor">
    <cofactor evidence="2">
        <name>Mn(2+)</name>
        <dbReference type="ChEBI" id="CHEBI:29035"/>
    </cofactor>
    <text evidence="2">The Mn(2+) ion enhances activity.</text>
</comment>
<dbReference type="GO" id="GO:0046872">
    <property type="term" value="F:metal ion binding"/>
    <property type="evidence" value="ECO:0007669"/>
    <property type="project" value="UniProtKB-KW"/>
</dbReference>
<dbReference type="InterPro" id="IPR011650">
    <property type="entry name" value="Peptidase_M20_dimer"/>
</dbReference>
<gene>
    <name evidence="4" type="ORF">LY60_02578</name>
</gene>
<dbReference type="EMBL" id="VLKH01000007">
    <property type="protein sequence ID" value="TWH79050.1"/>
    <property type="molecule type" value="Genomic_DNA"/>
</dbReference>
<dbReference type="NCBIfam" id="TIGR01891">
    <property type="entry name" value="amidohydrolases"/>
    <property type="match status" value="1"/>
</dbReference>
<accession>A0A562J7G6</accession>
<evidence type="ECO:0000313" key="5">
    <source>
        <dbReference type="Proteomes" id="UP000315343"/>
    </source>
</evidence>
<sequence>MDIQNRISEIYEEIVDIRRDFHKNPELSQQEFRTQKKIEEYLNLWGIENFRCAETGVVGIIRGRQAGTTVGLRGDIDALPINEKSNASYCSINPGAMHACGHDAHTSILLGVGKIMKEVADSDESFFGNVKLFFQPAEETIGGGKRMVEEGCMINPDVDYMLGLHVMPYIDAGKVELKYGKLNASTDTIKIKINGKSAHGAYPDKGTDAIVIAGNIITSLQTIVSRNISPLNSVVISLGKITGGVKDNVISDEVEMSGTLRALDDDTRNFVKKRIEDMVTNTAAAYGGTAYVNFSEGYQALINNDEVVDVIKENAEKILGRENIVFKEFPSLGAEDFSYFSDVAKGAFFHLGCGDSKNGIDSPIHTECFDIDEKCLKIGIQLQVENILTLLNK</sequence>
<dbReference type="PANTHER" id="PTHR11014">
    <property type="entry name" value="PEPTIDASE M20 FAMILY MEMBER"/>
    <property type="match status" value="1"/>
</dbReference>
<feature type="domain" description="Peptidase M20 dimerisation" evidence="3">
    <location>
        <begin position="188"/>
        <end position="285"/>
    </location>
</feature>
<feature type="binding site" evidence="2">
    <location>
        <position position="100"/>
    </location>
    <ligand>
        <name>Mn(2+)</name>
        <dbReference type="ChEBI" id="CHEBI:29035"/>
        <label>2</label>
    </ligand>
</feature>
<comment type="caution">
    <text evidence="4">The sequence shown here is derived from an EMBL/GenBank/DDBJ whole genome shotgun (WGS) entry which is preliminary data.</text>
</comment>
<feature type="binding site" evidence="2">
    <location>
        <position position="102"/>
    </location>
    <ligand>
        <name>Mn(2+)</name>
        <dbReference type="ChEBI" id="CHEBI:29035"/>
        <label>2</label>
    </ligand>
</feature>
<keyword evidence="2" id="KW-0479">Metal-binding</keyword>
<dbReference type="Proteomes" id="UP000315343">
    <property type="component" value="Unassembled WGS sequence"/>
</dbReference>
<dbReference type="AlphaFoldDB" id="A0A562J7G6"/>
<evidence type="ECO:0000256" key="2">
    <source>
        <dbReference type="PIRSR" id="PIRSR005962-1"/>
    </source>
</evidence>
<dbReference type="Pfam" id="PF07687">
    <property type="entry name" value="M20_dimer"/>
    <property type="match status" value="1"/>
</dbReference>
<dbReference type="InterPro" id="IPR017439">
    <property type="entry name" value="Amidohydrolase"/>
</dbReference>